<dbReference type="EMBL" id="AIMC01000045">
    <property type="protein sequence ID" value="EJF74244.1"/>
    <property type="molecule type" value="Genomic_DNA"/>
</dbReference>
<protein>
    <recommendedName>
        <fullName evidence="4">EexN family lipoprotein</fullName>
    </recommendedName>
</protein>
<dbReference type="PATRIC" id="fig|1094552.3.peg.1700"/>
<evidence type="ECO:0008006" key="4">
    <source>
        <dbReference type="Google" id="ProtNLM"/>
    </source>
</evidence>
<evidence type="ECO:0000313" key="3">
    <source>
        <dbReference type="Proteomes" id="UP000008748"/>
    </source>
</evidence>
<dbReference type="AlphaFoldDB" id="J0PVQ5"/>
<dbReference type="RefSeq" id="WP_006590433.1">
    <property type="nucleotide sequence ID" value="NZ_JH725079.1"/>
</dbReference>
<reference evidence="2 3" key="1">
    <citation type="submission" date="2012-03" db="EMBL/GenBank/DDBJ databases">
        <title>The Genome Sequence of Bartonella birtlesii LL-WM9.</title>
        <authorList>
            <consortium name="The Broad Institute Genome Sequencing Platform"/>
            <consortium name="The Broad Institute Genome Sequencing Center for Infectious Disease"/>
            <person name="Feldgarden M."/>
            <person name="Kirby J."/>
            <person name="Kosoy M."/>
            <person name="Birtles R."/>
            <person name="Probert W.S."/>
            <person name="Chiaraviglio L."/>
            <person name="Young S.K."/>
            <person name="Zeng Q."/>
            <person name="Gargeya S."/>
            <person name="Fitzgerald M."/>
            <person name="Haas B."/>
            <person name="Abouelleil A."/>
            <person name="Alvarado L."/>
            <person name="Arachchi H.M."/>
            <person name="Berlin A."/>
            <person name="Chapman S.B."/>
            <person name="Gearin G."/>
            <person name="Goldberg J."/>
            <person name="Griggs A."/>
            <person name="Gujja S."/>
            <person name="Hansen M."/>
            <person name="Heiman D."/>
            <person name="Howarth C."/>
            <person name="Larimer J."/>
            <person name="Lui A."/>
            <person name="MacDonald P.J.P."/>
            <person name="McCowen C."/>
            <person name="Montmayeur A."/>
            <person name="Murphy C."/>
            <person name="Neiman D."/>
            <person name="Pearson M."/>
            <person name="Priest M."/>
            <person name="Roberts A."/>
            <person name="Saif S."/>
            <person name="Shea T."/>
            <person name="Sisk P."/>
            <person name="Stolte C."/>
            <person name="Sykes S."/>
            <person name="Wortman J."/>
            <person name="Nusbaum C."/>
            <person name="Birren B."/>
        </authorList>
    </citation>
    <scope>NUCLEOTIDE SEQUENCE [LARGE SCALE GENOMIC DNA]</scope>
    <source>
        <strain evidence="2 3">LL-WM9</strain>
    </source>
</reference>
<sequence length="111" mass="13147">MNKVLITTLLLCTGLITAGCEKTYSVAEFKKDKKLMEEWAVRCGWSGTSKNCENVRVADHELAAERRKKAEEENRKRREEWEKKQKEEEAKRKAEREKWRAKEKSENNFDP</sequence>
<dbReference type="NCBIfam" id="NF033894">
    <property type="entry name" value="Eex_IncN"/>
    <property type="match status" value="1"/>
</dbReference>
<organism evidence="2 3">
    <name type="scientific">Bartonella birtlesii LL-WM9</name>
    <dbReference type="NCBI Taxonomy" id="1094552"/>
    <lineage>
        <taxon>Bacteria</taxon>
        <taxon>Pseudomonadati</taxon>
        <taxon>Pseudomonadota</taxon>
        <taxon>Alphaproteobacteria</taxon>
        <taxon>Hyphomicrobiales</taxon>
        <taxon>Bartonellaceae</taxon>
        <taxon>Bartonella</taxon>
    </lineage>
</organism>
<gene>
    <name evidence="2" type="ORF">ME7_01520</name>
</gene>
<name>J0PVQ5_9HYPH</name>
<evidence type="ECO:0000313" key="2">
    <source>
        <dbReference type="EMBL" id="EJF74244.1"/>
    </source>
</evidence>
<proteinExistence type="predicted"/>
<accession>J0PVQ5</accession>
<feature type="region of interest" description="Disordered" evidence="1">
    <location>
        <begin position="66"/>
        <end position="111"/>
    </location>
</feature>
<keyword evidence="3" id="KW-1185">Reference proteome</keyword>
<evidence type="ECO:0000256" key="1">
    <source>
        <dbReference type="SAM" id="MobiDB-lite"/>
    </source>
</evidence>
<dbReference type="HOGENOM" id="CLU_161848_0_0_5"/>
<comment type="caution">
    <text evidence="2">The sequence shown here is derived from an EMBL/GenBank/DDBJ whole genome shotgun (WGS) entry which is preliminary data.</text>
</comment>
<dbReference type="InterPro" id="IPR047937">
    <property type="entry name" value="Eex_IncN-like"/>
</dbReference>
<dbReference type="Proteomes" id="UP000008748">
    <property type="component" value="Unassembled WGS sequence"/>
</dbReference>
<dbReference type="PROSITE" id="PS51257">
    <property type="entry name" value="PROKAR_LIPOPROTEIN"/>
    <property type="match status" value="1"/>
</dbReference>